<evidence type="ECO:0000313" key="5">
    <source>
        <dbReference type="EMBL" id="TCC32230.1"/>
    </source>
</evidence>
<dbReference type="Pfam" id="PF00106">
    <property type="entry name" value="adh_short"/>
    <property type="match status" value="1"/>
</dbReference>
<dbReference type="GO" id="GO:0048038">
    <property type="term" value="F:quinone binding"/>
    <property type="evidence" value="ECO:0007669"/>
    <property type="project" value="TreeGrafter"/>
</dbReference>
<proteinExistence type="inferred from homology"/>
<dbReference type="GO" id="GO:0006633">
    <property type="term" value="P:fatty acid biosynthetic process"/>
    <property type="evidence" value="ECO:0007669"/>
    <property type="project" value="TreeGrafter"/>
</dbReference>
<evidence type="ECO:0000256" key="2">
    <source>
        <dbReference type="ARBA" id="ARBA00023002"/>
    </source>
</evidence>
<sequence>MSQRRCVRGCRRDRNHPPHPHRPDLRRSARPRRTPLRPGRIALTSPRTIIVTGGGTGIGRAIVDRLVTAGDTCVIAGRRSAPLDQARQELYHAPGSIIPVSADITSPGGRDSVVQAAIDSTGQVDVLVNNAGVTAMAPLLDYNVDDWRTVMTTHAEAYFFLSQLVAPVMRNHGGGRIINIGSVYGSLGLNNDFYGERLPWTTNDDRGPIREVAYSAAKGAVLQLTRELATALGPWNITVNSVTPGMIPVDAIPMPEDVRDRLAGATPLRRVGRPDEVAPAVEFLAGEGAAFITGTELRVDGGWSIW</sequence>
<dbReference type="PRINTS" id="PR00080">
    <property type="entry name" value="SDRFAMILY"/>
</dbReference>
<keyword evidence="6" id="KW-1185">Reference proteome</keyword>
<dbReference type="PRINTS" id="PR00081">
    <property type="entry name" value="GDHRDH"/>
</dbReference>
<accession>A0A4R0IJ68</accession>
<dbReference type="OrthoDB" id="3542748at2"/>
<feature type="region of interest" description="Disordered" evidence="4">
    <location>
        <begin position="1"/>
        <end position="38"/>
    </location>
</feature>
<evidence type="ECO:0000313" key="6">
    <source>
        <dbReference type="Proteomes" id="UP000292695"/>
    </source>
</evidence>
<evidence type="ECO:0000256" key="1">
    <source>
        <dbReference type="ARBA" id="ARBA00006484"/>
    </source>
</evidence>
<evidence type="ECO:0000256" key="3">
    <source>
        <dbReference type="RuleBase" id="RU000363"/>
    </source>
</evidence>
<dbReference type="Proteomes" id="UP000292695">
    <property type="component" value="Unassembled WGS sequence"/>
</dbReference>
<dbReference type="SUPFAM" id="SSF51735">
    <property type="entry name" value="NAD(P)-binding Rossmann-fold domains"/>
    <property type="match status" value="1"/>
</dbReference>
<dbReference type="GO" id="GO:0016616">
    <property type="term" value="F:oxidoreductase activity, acting on the CH-OH group of donors, NAD or NADP as acceptor"/>
    <property type="evidence" value="ECO:0007669"/>
    <property type="project" value="TreeGrafter"/>
</dbReference>
<feature type="compositionally biased region" description="Basic and acidic residues" evidence="4">
    <location>
        <begin position="10"/>
        <end position="27"/>
    </location>
</feature>
<gene>
    <name evidence="5" type="ORF">E0H50_18615</name>
</gene>
<dbReference type="Gene3D" id="3.40.50.720">
    <property type="entry name" value="NAD(P)-binding Rossmann-like Domain"/>
    <property type="match status" value="1"/>
</dbReference>
<dbReference type="FunFam" id="3.40.50.720:FF:000084">
    <property type="entry name" value="Short-chain dehydrogenase reductase"/>
    <property type="match status" value="1"/>
</dbReference>
<reference evidence="5 6" key="1">
    <citation type="submission" date="2019-02" db="EMBL/GenBank/DDBJ databases">
        <title>Kribbella capetownensis sp. nov. and Kribbella speibonae sp. nov., isolated from soil.</title>
        <authorList>
            <person name="Curtis S.M."/>
            <person name="Norton I."/>
            <person name="Everest G.J."/>
            <person name="Meyers P.R."/>
        </authorList>
    </citation>
    <scope>NUCLEOTIDE SEQUENCE [LARGE SCALE GENOMIC DNA]</scope>
    <source>
        <strain evidence="5 6">DSM 27082</strain>
    </source>
</reference>
<evidence type="ECO:0000256" key="4">
    <source>
        <dbReference type="SAM" id="MobiDB-lite"/>
    </source>
</evidence>
<dbReference type="PANTHER" id="PTHR42760:SF133">
    <property type="entry name" value="3-OXOACYL-[ACYL-CARRIER-PROTEIN] REDUCTASE"/>
    <property type="match status" value="1"/>
</dbReference>
<dbReference type="Pfam" id="PF13561">
    <property type="entry name" value="adh_short_C2"/>
    <property type="match status" value="1"/>
</dbReference>
<dbReference type="InterPro" id="IPR036291">
    <property type="entry name" value="NAD(P)-bd_dom_sf"/>
</dbReference>
<dbReference type="EMBL" id="SJKA01000006">
    <property type="protein sequence ID" value="TCC32230.1"/>
    <property type="molecule type" value="Genomic_DNA"/>
</dbReference>
<comment type="similarity">
    <text evidence="1 3">Belongs to the short-chain dehydrogenases/reductases (SDR) family.</text>
</comment>
<dbReference type="AlphaFoldDB" id="A0A4R0IJ68"/>
<comment type="caution">
    <text evidence="5">The sequence shown here is derived from an EMBL/GenBank/DDBJ whole genome shotgun (WGS) entry which is preliminary data.</text>
</comment>
<dbReference type="CDD" id="cd05233">
    <property type="entry name" value="SDR_c"/>
    <property type="match status" value="1"/>
</dbReference>
<organism evidence="5 6">
    <name type="scientific">Kribbella sindirgiensis</name>
    <dbReference type="NCBI Taxonomy" id="1124744"/>
    <lineage>
        <taxon>Bacteria</taxon>
        <taxon>Bacillati</taxon>
        <taxon>Actinomycetota</taxon>
        <taxon>Actinomycetes</taxon>
        <taxon>Propionibacteriales</taxon>
        <taxon>Kribbellaceae</taxon>
        <taxon>Kribbella</taxon>
    </lineage>
</organism>
<protein>
    <submittedName>
        <fullName evidence="5">SDR family oxidoreductase</fullName>
    </submittedName>
</protein>
<dbReference type="PANTHER" id="PTHR42760">
    <property type="entry name" value="SHORT-CHAIN DEHYDROGENASES/REDUCTASES FAMILY MEMBER"/>
    <property type="match status" value="1"/>
</dbReference>
<dbReference type="InterPro" id="IPR002347">
    <property type="entry name" value="SDR_fam"/>
</dbReference>
<name>A0A4R0IJ68_9ACTN</name>
<keyword evidence="2" id="KW-0560">Oxidoreductase</keyword>